<reference evidence="1" key="1">
    <citation type="submission" date="2020-06" db="EMBL/GenBank/DDBJ databases">
        <authorList>
            <person name="Li T."/>
            <person name="Hu X."/>
            <person name="Zhang T."/>
            <person name="Song X."/>
            <person name="Zhang H."/>
            <person name="Dai N."/>
            <person name="Sheng W."/>
            <person name="Hou X."/>
            <person name="Wei L."/>
        </authorList>
    </citation>
    <scope>NUCLEOTIDE SEQUENCE</scope>
    <source>
        <strain evidence="1">KEN1</strain>
        <tissue evidence="1">Leaf</tissue>
    </source>
</reference>
<proteinExistence type="predicted"/>
<dbReference type="EMBL" id="JACGWN010000005">
    <property type="protein sequence ID" value="KAL0448548.1"/>
    <property type="molecule type" value="Genomic_DNA"/>
</dbReference>
<evidence type="ECO:0008006" key="2">
    <source>
        <dbReference type="Google" id="ProtNLM"/>
    </source>
</evidence>
<sequence>MELDVGSHPGPDIYAYYLRPSCAELLDIGISYSIRATTVATAFSSTTNLQAHRRYLCHVMTGDGSSSWNSPSSLHIPTAPDKAYDDHIRDTVISRTNLGYSHRVHVTAVIPQVRGLLPYYRSRGLKSYRSSLQGFHMTIPASQFSQVDT</sequence>
<evidence type="ECO:0000313" key="1">
    <source>
        <dbReference type="EMBL" id="KAL0448548.1"/>
    </source>
</evidence>
<comment type="caution">
    <text evidence="1">The sequence shown here is derived from an EMBL/GenBank/DDBJ whole genome shotgun (WGS) entry which is preliminary data.</text>
</comment>
<accession>A0AAW2X417</accession>
<organism evidence="1">
    <name type="scientific">Sesamum latifolium</name>
    <dbReference type="NCBI Taxonomy" id="2727402"/>
    <lineage>
        <taxon>Eukaryota</taxon>
        <taxon>Viridiplantae</taxon>
        <taxon>Streptophyta</taxon>
        <taxon>Embryophyta</taxon>
        <taxon>Tracheophyta</taxon>
        <taxon>Spermatophyta</taxon>
        <taxon>Magnoliopsida</taxon>
        <taxon>eudicotyledons</taxon>
        <taxon>Gunneridae</taxon>
        <taxon>Pentapetalae</taxon>
        <taxon>asterids</taxon>
        <taxon>lamiids</taxon>
        <taxon>Lamiales</taxon>
        <taxon>Pedaliaceae</taxon>
        <taxon>Sesamum</taxon>
    </lineage>
</organism>
<gene>
    <name evidence="1" type="ORF">Slati_1411200</name>
</gene>
<protein>
    <recommendedName>
        <fullName evidence="2">Fibronectin type-III domain-containing protein</fullName>
    </recommendedName>
</protein>
<dbReference type="AlphaFoldDB" id="A0AAW2X417"/>
<reference evidence="1" key="2">
    <citation type="journal article" date="2024" name="Plant">
        <title>Genomic evolution and insights into agronomic trait innovations of Sesamum species.</title>
        <authorList>
            <person name="Miao H."/>
            <person name="Wang L."/>
            <person name="Qu L."/>
            <person name="Liu H."/>
            <person name="Sun Y."/>
            <person name="Le M."/>
            <person name="Wang Q."/>
            <person name="Wei S."/>
            <person name="Zheng Y."/>
            <person name="Lin W."/>
            <person name="Duan Y."/>
            <person name="Cao H."/>
            <person name="Xiong S."/>
            <person name="Wang X."/>
            <person name="Wei L."/>
            <person name="Li C."/>
            <person name="Ma Q."/>
            <person name="Ju M."/>
            <person name="Zhao R."/>
            <person name="Li G."/>
            <person name="Mu C."/>
            <person name="Tian Q."/>
            <person name="Mei H."/>
            <person name="Zhang T."/>
            <person name="Gao T."/>
            <person name="Zhang H."/>
        </authorList>
    </citation>
    <scope>NUCLEOTIDE SEQUENCE</scope>
    <source>
        <strain evidence="1">KEN1</strain>
    </source>
</reference>
<name>A0AAW2X417_9LAMI</name>